<sequence length="91" mass="10219">MLDKEIKNLESLDSSLNLLGMNFQIIHMDATCRDGNNITRYGALIGSMEGSIGEAMHGFTKLNLSPASVETLALYMRDFGQQRGFLEYYYS</sequence>
<gene>
    <name evidence="1" type="ORF">CITCOLO1_LOCUS9104</name>
</gene>
<dbReference type="EMBL" id="OZ021737">
    <property type="protein sequence ID" value="CAK9317205.1"/>
    <property type="molecule type" value="Genomic_DNA"/>
</dbReference>
<name>A0ABP0Y9P2_9ROSI</name>
<protein>
    <submittedName>
        <fullName evidence="1">Uncharacterized protein</fullName>
    </submittedName>
</protein>
<proteinExistence type="predicted"/>
<organism evidence="1 2">
    <name type="scientific">Citrullus colocynthis</name>
    <name type="common">colocynth</name>
    <dbReference type="NCBI Taxonomy" id="252529"/>
    <lineage>
        <taxon>Eukaryota</taxon>
        <taxon>Viridiplantae</taxon>
        <taxon>Streptophyta</taxon>
        <taxon>Embryophyta</taxon>
        <taxon>Tracheophyta</taxon>
        <taxon>Spermatophyta</taxon>
        <taxon>Magnoliopsida</taxon>
        <taxon>eudicotyledons</taxon>
        <taxon>Gunneridae</taxon>
        <taxon>Pentapetalae</taxon>
        <taxon>rosids</taxon>
        <taxon>fabids</taxon>
        <taxon>Cucurbitales</taxon>
        <taxon>Cucurbitaceae</taxon>
        <taxon>Benincaseae</taxon>
        <taxon>Citrullus</taxon>
    </lineage>
</organism>
<reference evidence="1 2" key="1">
    <citation type="submission" date="2024-03" db="EMBL/GenBank/DDBJ databases">
        <authorList>
            <person name="Gkanogiannis A."/>
            <person name="Becerra Lopez-Lavalle L."/>
        </authorList>
    </citation>
    <scope>NUCLEOTIDE SEQUENCE [LARGE SCALE GENOMIC DNA]</scope>
</reference>
<dbReference type="Proteomes" id="UP001642487">
    <property type="component" value="Chromosome 3"/>
</dbReference>
<accession>A0ABP0Y9P2</accession>
<evidence type="ECO:0000313" key="2">
    <source>
        <dbReference type="Proteomes" id="UP001642487"/>
    </source>
</evidence>
<keyword evidence="2" id="KW-1185">Reference proteome</keyword>
<evidence type="ECO:0000313" key="1">
    <source>
        <dbReference type="EMBL" id="CAK9317205.1"/>
    </source>
</evidence>